<feature type="chain" id="PRO_5040315886" evidence="2">
    <location>
        <begin position="25"/>
        <end position="120"/>
    </location>
</feature>
<accession>A0A9P4GSG7</accession>
<keyword evidence="2" id="KW-0732">Signal</keyword>
<dbReference type="Proteomes" id="UP000800039">
    <property type="component" value="Unassembled WGS sequence"/>
</dbReference>
<name>A0A9P4GSG7_9PLEO</name>
<gene>
    <name evidence="3" type="ORF">K460DRAFT_16081</name>
</gene>
<evidence type="ECO:0000256" key="2">
    <source>
        <dbReference type="SAM" id="SignalP"/>
    </source>
</evidence>
<sequence length="120" mass="13715">MFSNSFLLLLWTVSFVLFTWWSSGMLTHTCNKGNWRSSVGINICRLFKALFAFTCVGLVSTLLATHLDLRVYRDDTRSSKYEQIETKTLDVDQTHTAYGEDEVAAPRETYHSVPVVARDD</sequence>
<dbReference type="AlphaFoldDB" id="A0A9P4GSG7"/>
<dbReference type="EMBL" id="ML976614">
    <property type="protein sequence ID" value="KAF1850464.1"/>
    <property type="molecule type" value="Genomic_DNA"/>
</dbReference>
<evidence type="ECO:0000256" key="1">
    <source>
        <dbReference type="SAM" id="Phobius"/>
    </source>
</evidence>
<keyword evidence="1" id="KW-0812">Transmembrane</keyword>
<organism evidence="3 4">
    <name type="scientific">Cucurbitaria berberidis CBS 394.84</name>
    <dbReference type="NCBI Taxonomy" id="1168544"/>
    <lineage>
        <taxon>Eukaryota</taxon>
        <taxon>Fungi</taxon>
        <taxon>Dikarya</taxon>
        <taxon>Ascomycota</taxon>
        <taxon>Pezizomycotina</taxon>
        <taxon>Dothideomycetes</taxon>
        <taxon>Pleosporomycetidae</taxon>
        <taxon>Pleosporales</taxon>
        <taxon>Pleosporineae</taxon>
        <taxon>Cucurbitariaceae</taxon>
        <taxon>Cucurbitaria</taxon>
    </lineage>
</organism>
<reference evidence="3" key="1">
    <citation type="submission" date="2020-01" db="EMBL/GenBank/DDBJ databases">
        <authorList>
            <consortium name="DOE Joint Genome Institute"/>
            <person name="Haridas S."/>
            <person name="Albert R."/>
            <person name="Binder M."/>
            <person name="Bloem J."/>
            <person name="Labutti K."/>
            <person name="Salamov A."/>
            <person name="Andreopoulos B."/>
            <person name="Baker S.E."/>
            <person name="Barry K."/>
            <person name="Bills G."/>
            <person name="Bluhm B.H."/>
            <person name="Cannon C."/>
            <person name="Castanera R."/>
            <person name="Culley D.E."/>
            <person name="Daum C."/>
            <person name="Ezra D."/>
            <person name="Gonzalez J.B."/>
            <person name="Henrissat B."/>
            <person name="Kuo A."/>
            <person name="Liang C."/>
            <person name="Lipzen A."/>
            <person name="Lutzoni F."/>
            <person name="Magnuson J."/>
            <person name="Mondo S."/>
            <person name="Nolan M."/>
            <person name="Ohm R."/>
            <person name="Pangilinan J."/>
            <person name="Park H.-J."/>
            <person name="Ramirez L."/>
            <person name="Alfaro M."/>
            <person name="Sun H."/>
            <person name="Tritt A."/>
            <person name="Yoshinaga Y."/>
            <person name="Zwiers L.-H."/>
            <person name="Turgeon B.G."/>
            <person name="Goodwin S.B."/>
            <person name="Spatafora J.W."/>
            <person name="Crous P.W."/>
            <person name="Grigoriev I.V."/>
        </authorList>
    </citation>
    <scope>NUCLEOTIDE SEQUENCE</scope>
    <source>
        <strain evidence="3">CBS 394.84</strain>
    </source>
</reference>
<keyword evidence="1" id="KW-1133">Transmembrane helix</keyword>
<keyword evidence="1" id="KW-0472">Membrane</keyword>
<dbReference type="GeneID" id="63844136"/>
<keyword evidence="4" id="KW-1185">Reference proteome</keyword>
<proteinExistence type="predicted"/>
<evidence type="ECO:0000313" key="4">
    <source>
        <dbReference type="Proteomes" id="UP000800039"/>
    </source>
</evidence>
<dbReference type="OrthoDB" id="5344006at2759"/>
<evidence type="ECO:0000313" key="3">
    <source>
        <dbReference type="EMBL" id="KAF1850464.1"/>
    </source>
</evidence>
<feature type="transmembrane region" description="Helical" evidence="1">
    <location>
        <begin position="50"/>
        <end position="69"/>
    </location>
</feature>
<comment type="caution">
    <text evidence="3">The sequence shown here is derived from an EMBL/GenBank/DDBJ whole genome shotgun (WGS) entry which is preliminary data.</text>
</comment>
<feature type="signal peptide" evidence="2">
    <location>
        <begin position="1"/>
        <end position="24"/>
    </location>
</feature>
<protein>
    <submittedName>
        <fullName evidence="3">Uncharacterized protein</fullName>
    </submittedName>
</protein>
<dbReference type="RefSeq" id="XP_040793027.1">
    <property type="nucleotide sequence ID" value="XM_040926884.1"/>
</dbReference>